<dbReference type="PANTHER" id="PTHR43285:SF4">
    <property type="entry name" value="TRANSFERASE"/>
    <property type="match status" value="1"/>
</dbReference>
<keyword evidence="3" id="KW-0028">Amino-acid biosynthesis</keyword>
<dbReference type="SUPFAM" id="SSF52418">
    <property type="entry name" value="Nucleoside phosphorylase/phosphoribosyltransferase catalytic domain"/>
    <property type="match status" value="1"/>
</dbReference>
<dbReference type="GO" id="GO:0005829">
    <property type="term" value="C:cytosol"/>
    <property type="evidence" value="ECO:0007669"/>
    <property type="project" value="TreeGrafter"/>
</dbReference>
<dbReference type="Pfam" id="PF00591">
    <property type="entry name" value="Glycos_transf_3"/>
    <property type="match status" value="1"/>
</dbReference>
<dbReference type="InterPro" id="IPR005940">
    <property type="entry name" value="Anthranilate_Pribosyl_Tfrase"/>
</dbReference>
<dbReference type="RefSeq" id="WP_076402027.1">
    <property type="nucleotide sequence ID" value="NZ_FTOA01000011.1"/>
</dbReference>
<dbReference type="Pfam" id="PF02885">
    <property type="entry name" value="Glycos_trans_3N"/>
    <property type="match status" value="1"/>
</dbReference>
<dbReference type="Proteomes" id="UP000185678">
    <property type="component" value="Unassembled WGS sequence"/>
</dbReference>
<evidence type="ECO:0000256" key="3">
    <source>
        <dbReference type="ARBA" id="ARBA00022822"/>
    </source>
</evidence>
<dbReference type="STRING" id="80876.SAMN05421779_11118"/>
<feature type="domain" description="Glycosyl transferase family 3 N-terminal" evidence="5">
    <location>
        <begin position="26"/>
        <end position="76"/>
    </location>
</feature>
<reference evidence="6 7" key="1">
    <citation type="submission" date="2017-01" db="EMBL/GenBank/DDBJ databases">
        <authorList>
            <person name="Mah S.A."/>
            <person name="Swanson W.J."/>
            <person name="Moy G.W."/>
            <person name="Vacquier V.D."/>
        </authorList>
    </citation>
    <scope>NUCLEOTIDE SEQUENCE [LARGE SCALE GENOMIC DNA]</scope>
    <source>
        <strain evidence="6 7">DSM 11589</strain>
    </source>
</reference>
<evidence type="ECO:0000256" key="2">
    <source>
        <dbReference type="ARBA" id="ARBA00022679"/>
    </source>
</evidence>
<evidence type="ECO:0000259" key="4">
    <source>
        <dbReference type="Pfam" id="PF00591"/>
    </source>
</evidence>
<dbReference type="InterPro" id="IPR000312">
    <property type="entry name" value="Glycosyl_Trfase_fam3"/>
</dbReference>
<keyword evidence="3" id="KW-0822">Tryptophan biosynthesis</keyword>
<dbReference type="AlphaFoldDB" id="A0A1N7Q659"/>
<accession>A0A1N7Q659</accession>
<dbReference type="EMBL" id="FTOA01000011">
    <property type="protein sequence ID" value="SIT18342.1"/>
    <property type="molecule type" value="Genomic_DNA"/>
</dbReference>
<evidence type="ECO:0000313" key="7">
    <source>
        <dbReference type="Proteomes" id="UP000185678"/>
    </source>
</evidence>
<dbReference type="OrthoDB" id="8455878at2"/>
<organism evidence="6 7">
    <name type="scientific">Insolitispirillum peregrinum</name>
    <dbReference type="NCBI Taxonomy" id="80876"/>
    <lineage>
        <taxon>Bacteria</taxon>
        <taxon>Pseudomonadati</taxon>
        <taxon>Pseudomonadota</taxon>
        <taxon>Alphaproteobacteria</taxon>
        <taxon>Rhodospirillales</taxon>
        <taxon>Novispirillaceae</taxon>
        <taxon>Insolitispirillum</taxon>
    </lineage>
</organism>
<dbReference type="GO" id="GO:0004048">
    <property type="term" value="F:anthranilate phosphoribosyltransferase activity"/>
    <property type="evidence" value="ECO:0007669"/>
    <property type="project" value="InterPro"/>
</dbReference>
<keyword evidence="7" id="KW-1185">Reference proteome</keyword>
<keyword evidence="1 6" id="KW-0328">Glycosyltransferase</keyword>
<protein>
    <submittedName>
        <fullName evidence="6">Anthranilate phosphoribosyltransferase</fullName>
    </submittedName>
</protein>
<dbReference type="InterPro" id="IPR017459">
    <property type="entry name" value="Glycosyl_Trfase_fam3_N_dom"/>
</dbReference>
<dbReference type="SUPFAM" id="SSF47648">
    <property type="entry name" value="Nucleoside phosphorylase/phosphoribosyltransferase N-terminal domain"/>
    <property type="match status" value="1"/>
</dbReference>
<dbReference type="Gene3D" id="3.40.1030.10">
    <property type="entry name" value="Nucleoside phosphorylase/phosphoribosyltransferase catalytic domain"/>
    <property type="match status" value="1"/>
</dbReference>
<name>A0A1N7Q659_9PROT</name>
<sequence length="333" mass="36244">MSGTTPAEHPFAAFVRILGKGPNLSRAMTSEETETAVRMIMRGEVRPEQLGAFLCLMRVKTETPEEVAGFVRGIRAELSVPTQRPPVDLDWSSWAGKARQLPWFLLAALALAAQGVRIFMHGAEHHTAGRVYTSEALVALGVATAGSLEQAAAALEQHNFAYVTLPAISPRLHEIMELRQILGVRSPLHTVGRKLNIFDAPAQILAVTHPPYLPVHQQAAHLLGQPKVAIFKGEGGEVERRPHKPCTVYRVDGELACEDEWPALTAITPPKDEVMDLGRLLAVWQGQSDPHAEATITGTMAIVLHLTGRAASQSEAQAMAETMWAERPERPVA</sequence>
<keyword evidence="3" id="KW-0057">Aromatic amino acid biosynthesis</keyword>
<dbReference type="Gene3D" id="1.20.970.10">
    <property type="entry name" value="Transferase, Pyrimidine Nucleoside Phosphorylase, Chain C"/>
    <property type="match status" value="1"/>
</dbReference>
<evidence type="ECO:0000313" key="6">
    <source>
        <dbReference type="EMBL" id="SIT18342.1"/>
    </source>
</evidence>
<evidence type="ECO:0000259" key="5">
    <source>
        <dbReference type="Pfam" id="PF02885"/>
    </source>
</evidence>
<gene>
    <name evidence="6" type="ORF">SAMN05421779_11118</name>
</gene>
<dbReference type="NCBIfam" id="NF006564">
    <property type="entry name" value="PRK09071.1"/>
    <property type="match status" value="1"/>
</dbReference>
<keyword evidence="2 6" id="KW-0808">Transferase</keyword>
<dbReference type="GO" id="GO:0000162">
    <property type="term" value="P:L-tryptophan biosynthetic process"/>
    <property type="evidence" value="ECO:0007669"/>
    <property type="project" value="UniProtKB-KW"/>
</dbReference>
<proteinExistence type="predicted"/>
<feature type="domain" description="Glycosyl transferase family 3" evidence="4">
    <location>
        <begin position="106"/>
        <end position="321"/>
    </location>
</feature>
<dbReference type="InterPro" id="IPR035902">
    <property type="entry name" value="Nuc_phospho_transferase"/>
</dbReference>
<dbReference type="PANTHER" id="PTHR43285">
    <property type="entry name" value="ANTHRANILATE PHOSPHORIBOSYLTRANSFERASE"/>
    <property type="match status" value="1"/>
</dbReference>
<dbReference type="InterPro" id="IPR036320">
    <property type="entry name" value="Glycosyl_Trfase_fam3_N_dom_sf"/>
</dbReference>
<evidence type="ECO:0000256" key="1">
    <source>
        <dbReference type="ARBA" id="ARBA00022676"/>
    </source>
</evidence>